<evidence type="ECO:0000313" key="14">
    <source>
        <dbReference type="EMBL" id="MBL0765276.1"/>
    </source>
</evidence>
<dbReference type="InterPro" id="IPR007110">
    <property type="entry name" value="Ig-like_dom"/>
</dbReference>
<dbReference type="GO" id="GO:0046872">
    <property type="term" value="F:metal ion binding"/>
    <property type="evidence" value="ECO:0007669"/>
    <property type="project" value="UniProtKB-KW"/>
</dbReference>
<dbReference type="PROSITE" id="PS50060">
    <property type="entry name" value="MAM_2"/>
    <property type="match status" value="1"/>
</dbReference>
<dbReference type="NCBIfam" id="NF038128">
    <property type="entry name" value="choice_anch_J"/>
    <property type="match status" value="1"/>
</dbReference>
<dbReference type="EMBL" id="JAERQG010000002">
    <property type="protein sequence ID" value="MBL0765276.1"/>
    <property type="molecule type" value="Genomic_DNA"/>
</dbReference>
<dbReference type="Pfam" id="PF00629">
    <property type="entry name" value="MAM"/>
    <property type="match status" value="1"/>
</dbReference>
<feature type="domain" description="Fibronectin type-III" evidence="13">
    <location>
        <begin position="433"/>
        <end position="513"/>
    </location>
</feature>
<protein>
    <submittedName>
        <fullName evidence="14">T9SS type A sorting domain-containing protein</fullName>
    </submittedName>
</protein>
<dbReference type="InterPro" id="IPR008754">
    <property type="entry name" value="Peptidase_M43"/>
</dbReference>
<feature type="signal peptide" evidence="10">
    <location>
        <begin position="1"/>
        <end position="20"/>
    </location>
</feature>
<organism evidence="14 15">
    <name type="scientific">Marivirga atlantica</name>
    <dbReference type="NCBI Taxonomy" id="1548457"/>
    <lineage>
        <taxon>Bacteria</taxon>
        <taxon>Pseudomonadati</taxon>
        <taxon>Bacteroidota</taxon>
        <taxon>Cytophagia</taxon>
        <taxon>Cytophagales</taxon>
        <taxon>Marivirgaceae</taxon>
        <taxon>Marivirga</taxon>
    </lineage>
</organism>
<keyword evidence="2" id="KW-0645">Protease</keyword>
<dbReference type="CDD" id="cd06263">
    <property type="entry name" value="MAM"/>
    <property type="match status" value="1"/>
</dbReference>
<dbReference type="GO" id="GO:0006508">
    <property type="term" value="P:proteolysis"/>
    <property type="evidence" value="ECO:0007669"/>
    <property type="project" value="UniProtKB-KW"/>
</dbReference>
<dbReference type="InterPro" id="IPR003961">
    <property type="entry name" value="FN3_dom"/>
</dbReference>
<comment type="caution">
    <text evidence="14">The sequence shown here is derived from an EMBL/GenBank/DDBJ whole genome shotgun (WGS) entry which is preliminary data.</text>
</comment>
<evidence type="ECO:0000256" key="8">
    <source>
        <dbReference type="ARBA" id="ARBA00023157"/>
    </source>
</evidence>
<accession>A0A937DJJ9</accession>
<dbReference type="InterPro" id="IPR013320">
    <property type="entry name" value="ConA-like_dom_sf"/>
</dbReference>
<evidence type="ECO:0000256" key="4">
    <source>
        <dbReference type="ARBA" id="ARBA00022729"/>
    </source>
</evidence>
<dbReference type="PANTHER" id="PTHR47466:SF1">
    <property type="entry name" value="METALLOPROTEASE MEP1 (AFU_ORTHOLOGUE AFUA_1G07730)-RELATED"/>
    <property type="match status" value="1"/>
</dbReference>
<evidence type="ECO:0000313" key="15">
    <source>
        <dbReference type="Proteomes" id="UP000642920"/>
    </source>
</evidence>
<evidence type="ECO:0000256" key="1">
    <source>
        <dbReference type="ARBA" id="ARBA00008721"/>
    </source>
</evidence>
<keyword evidence="4 10" id="KW-0732">Signal</keyword>
<evidence type="ECO:0000256" key="5">
    <source>
        <dbReference type="ARBA" id="ARBA00022801"/>
    </source>
</evidence>
<evidence type="ECO:0000259" key="11">
    <source>
        <dbReference type="PROSITE" id="PS50060"/>
    </source>
</evidence>
<proteinExistence type="inferred from homology"/>
<dbReference type="Gene3D" id="2.60.40.10">
    <property type="entry name" value="Immunoglobulins"/>
    <property type="match status" value="1"/>
</dbReference>
<evidence type="ECO:0000256" key="7">
    <source>
        <dbReference type="ARBA" id="ARBA00023049"/>
    </source>
</evidence>
<feature type="region of interest" description="Disordered" evidence="9">
    <location>
        <begin position="547"/>
        <end position="567"/>
    </location>
</feature>
<dbReference type="CDD" id="cd04275">
    <property type="entry name" value="ZnMc_pappalysin_like"/>
    <property type="match status" value="1"/>
</dbReference>
<dbReference type="Gene3D" id="2.60.120.200">
    <property type="match status" value="1"/>
</dbReference>
<dbReference type="RefSeq" id="WP_201919739.1">
    <property type="nucleotide sequence ID" value="NZ_JAERQG010000002.1"/>
</dbReference>
<evidence type="ECO:0000256" key="9">
    <source>
        <dbReference type="SAM" id="MobiDB-lite"/>
    </source>
</evidence>
<dbReference type="Pfam" id="PF18962">
    <property type="entry name" value="Por_Secre_tail"/>
    <property type="match status" value="1"/>
</dbReference>
<dbReference type="SMART" id="SM00060">
    <property type="entry name" value="FN3"/>
    <property type="match status" value="1"/>
</dbReference>
<evidence type="ECO:0000256" key="2">
    <source>
        <dbReference type="ARBA" id="ARBA00022670"/>
    </source>
</evidence>
<keyword evidence="8" id="KW-1015">Disulfide bond</keyword>
<dbReference type="InterPro" id="IPR000998">
    <property type="entry name" value="MAM_dom"/>
</dbReference>
<feature type="domain" description="Ig-like" evidence="12">
    <location>
        <begin position="431"/>
        <end position="507"/>
    </location>
</feature>
<dbReference type="InterPro" id="IPR024079">
    <property type="entry name" value="MetalloPept_cat_dom_sf"/>
</dbReference>
<feature type="domain" description="MAM" evidence="11">
    <location>
        <begin position="529"/>
        <end position="683"/>
    </location>
</feature>
<dbReference type="AlphaFoldDB" id="A0A937DJJ9"/>
<dbReference type="GO" id="GO:0004553">
    <property type="term" value="F:hydrolase activity, hydrolyzing O-glycosyl compounds"/>
    <property type="evidence" value="ECO:0007669"/>
    <property type="project" value="UniProtKB-ARBA"/>
</dbReference>
<dbReference type="SMART" id="SM00137">
    <property type="entry name" value="MAM"/>
    <property type="match status" value="1"/>
</dbReference>
<dbReference type="InterPro" id="IPR036116">
    <property type="entry name" value="FN3_sf"/>
</dbReference>
<dbReference type="PROSITE" id="PS50835">
    <property type="entry name" value="IG_LIKE"/>
    <property type="match status" value="1"/>
</dbReference>
<feature type="compositionally biased region" description="Low complexity" evidence="9">
    <location>
        <begin position="556"/>
        <end position="566"/>
    </location>
</feature>
<evidence type="ECO:0000256" key="3">
    <source>
        <dbReference type="ARBA" id="ARBA00022723"/>
    </source>
</evidence>
<name>A0A937DJJ9_9BACT</name>
<keyword evidence="6" id="KW-0862">Zinc</keyword>
<dbReference type="GO" id="GO:0008237">
    <property type="term" value="F:metallopeptidase activity"/>
    <property type="evidence" value="ECO:0007669"/>
    <property type="project" value="UniProtKB-KW"/>
</dbReference>
<dbReference type="GO" id="GO:0016020">
    <property type="term" value="C:membrane"/>
    <property type="evidence" value="ECO:0007669"/>
    <property type="project" value="InterPro"/>
</dbReference>
<dbReference type="SUPFAM" id="SSF55486">
    <property type="entry name" value="Metalloproteases ('zincins'), catalytic domain"/>
    <property type="match status" value="1"/>
</dbReference>
<comment type="similarity">
    <text evidence="1">Belongs to the peptidase M43B family.</text>
</comment>
<feature type="chain" id="PRO_5037829134" evidence="10">
    <location>
        <begin position="21"/>
        <end position="885"/>
    </location>
</feature>
<dbReference type="Pfam" id="PF00041">
    <property type="entry name" value="fn3"/>
    <property type="match status" value="1"/>
</dbReference>
<dbReference type="PROSITE" id="PS50853">
    <property type="entry name" value="FN3"/>
    <property type="match status" value="1"/>
</dbReference>
<keyword evidence="15" id="KW-1185">Reference proteome</keyword>
<dbReference type="SUPFAM" id="SSF49899">
    <property type="entry name" value="Concanavalin A-like lectins/glucanases"/>
    <property type="match status" value="1"/>
</dbReference>
<evidence type="ECO:0000259" key="12">
    <source>
        <dbReference type="PROSITE" id="PS50835"/>
    </source>
</evidence>
<dbReference type="Pfam" id="PF05572">
    <property type="entry name" value="Peptidase_M43"/>
    <property type="match status" value="1"/>
</dbReference>
<dbReference type="Proteomes" id="UP000642920">
    <property type="component" value="Unassembled WGS sequence"/>
</dbReference>
<dbReference type="GO" id="GO:0005975">
    <property type="term" value="P:carbohydrate metabolic process"/>
    <property type="evidence" value="ECO:0007669"/>
    <property type="project" value="UniProtKB-ARBA"/>
</dbReference>
<sequence length="885" mass="92860">MMKRLLLMLTAVCCFHFSQAQQRECASQEVHERLLKEDPSYAQRQAQIENLTNDFIKNGAAQRTENGQIIIPCVVHVVYANSQENISDAQVQSQIDRLNKDFAATNSDYNQVPSIFTNVRSGDTDIRFELIEIKRFSNSRSTWGTNDAVKSAYPPIEPARILNMWVADIGGGILGYAQFPGGSPSTDGVVMSPQYFGDATASGGGSFYLSAPFDRGRTATHEVGHWLNLRHIWGDGGCGVDDFVNDTPVAGGPNNGCPSAGTNSCSGGLSDMFMNYMDYVNDACMFMFSAGQDARMQATFSSGGGRSGFLLDPVYNPGNPGGGTCNDTEVTFALTTDNYGSETSWSITQGSTTVASGSGYGNNQSYTENICLPDGDYTFTINDQYGDGICCQYGNGSYSLTDGSTTLASGGQFTNSESTNFTIGSTTPDPCDTPSGLSSSNVAQTSFTLSWNAVSGAASYEVDVNGSVLTSSNNSINVTGATAGTTYTCRVKTICSSNESSYSGSISVTTQSGGGGSLSCTSTVSSFPYSEGFESGLGAWSQGSGDDLNWTRDANGTPSSSTGPSSADQGSYYMYVEASSPNYPSKVTYLNSPCFDLGSASAANFTFSYHMYGSNMGSLVLQAQAAGGSWTNVWSKSGNQNNSWKSASVDLSSYLGDDVKLRFVGTTGNGYRSDMAIDNIGLSTTSGGGGGGTTSVTVSITFDNYPEETAWEIRSGSSVVASGGTYGSQADGSTINVPVDLASGCYDFVITDAYGDGICCSYGNGSYTVSAGSTVLASGGDFASSESTNFCVGSGSRTASPSVSRGVAPAGFSTYPNPVSSKLNVFTGKMEASNFTITSTTGRVWMKGALSNQESSIDVSELDRGLYILTINDGENVVVRRILKN</sequence>
<keyword evidence="7" id="KW-0482">Metalloprotease</keyword>
<evidence type="ECO:0000256" key="6">
    <source>
        <dbReference type="ARBA" id="ARBA00022833"/>
    </source>
</evidence>
<dbReference type="Gene3D" id="3.40.390.10">
    <property type="entry name" value="Collagenase (Catalytic Domain)"/>
    <property type="match status" value="1"/>
</dbReference>
<dbReference type="InterPro" id="IPR013783">
    <property type="entry name" value="Ig-like_fold"/>
</dbReference>
<evidence type="ECO:0000256" key="10">
    <source>
        <dbReference type="SAM" id="SignalP"/>
    </source>
</evidence>
<dbReference type="NCBIfam" id="TIGR04183">
    <property type="entry name" value="Por_Secre_tail"/>
    <property type="match status" value="1"/>
</dbReference>
<gene>
    <name evidence="14" type="ORF">JKP34_08455</name>
</gene>
<keyword evidence="5" id="KW-0378">Hydrolase</keyword>
<dbReference type="PANTHER" id="PTHR47466">
    <property type="match status" value="1"/>
</dbReference>
<reference evidence="14" key="1">
    <citation type="submission" date="2021-01" db="EMBL/GenBank/DDBJ databases">
        <title>Marivirga sp. nov., isolated from intertidal surface sediments.</title>
        <authorList>
            <person name="Zhang M."/>
        </authorList>
    </citation>
    <scope>NUCLEOTIDE SEQUENCE</scope>
    <source>
        <strain evidence="14">SM1354</strain>
    </source>
</reference>
<dbReference type="SUPFAM" id="SSF49265">
    <property type="entry name" value="Fibronectin type III"/>
    <property type="match status" value="1"/>
</dbReference>
<keyword evidence="3" id="KW-0479">Metal-binding</keyword>
<dbReference type="InterPro" id="IPR026444">
    <property type="entry name" value="Secre_tail"/>
</dbReference>
<evidence type="ECO:0000259" key="13">
    <source>
        <dbReference type="PROSITE" id="PS50853"/>
    </source>
</evidence>